<proteinExistence type="predicted"/>
<gene>
    <name evidence="2" type="ORF">HFC64_02760</name>
</gene>
<dbReference type="EMBL" id="CP050869">
    <property type="protein sequence ID" value="QPG48984.1"/>
    <property type="molecule type" value="Genomic_DNA"/>
</dbReference>
<protein>
    <submittedName>
        <fullName evidence="2">Alpha-E domain-containing protein</fullName>
    </submittedName>
</protein>
<evidence type="ECO:0000259" key="1">
    <source>
        <dbReference type="Pfam" id="PF04168"/>
    </source>
</evidence>
<dbReference type="Pfam" id="PF04168">
    <property type="entry name" value="Alpha-E"/>
    <property type="match status" value="1"/>
</dbReference>
<sequence>MLPKSIAYKIYWAGRYLERIENICRMSLLAINNGLNINTVAKQLGFDNEYELINYVKTSFQYLRENVRSFADEKVIIQVNTLEFLIDSDKSDLQSYITQLLNGVYNVGNSFEKFFVEVRSEMRIRPQQENQPE</sequence>
<dbReference type="InterPro" id="IPR007296">
    <property type="entry name" value="DUF403"/>
</dbReference>
<dbReference type="AlphaFoldDB" id="A0A7S9NQE6"/>
<feature type="domain" description="DUF403" evidence="1">
    <location>
        <begin position="6"/>
        <end position="36"/>
    </location>
</feature>
<evidence type="ECO:0000313" key="2">
    <source>
        <dbReference type="EMBL" id="QPG48984.1"/>
    </source>
</evidence>
<evidence type="ECO:0000313" key="3">
    <source>
        <dbReference type="Proteomes" id="UP000594632"/>
    </source>
</evidence>
<organism evidence="2 3">
    <name type="scientific">Saccharolobus solfataricus</name>
    <name type="common">Sulfolobus solfataricus</name>
    <dbReference type="NCBI Taxonomy" id="2287"/>
    <lineage>
        <taxon>Archaea</taxon>
        <taxon>Thermoproteota</taxon>
        <taxon>Thermoprotei</taxon>
        <taxon>Sulfolobales</taxon>
        <taxon>Sulfolobaceae</taxon>
        <taxon>Saccharolobus</taxon>
    </lineage>
</organism>
<dbReference type="Proteomes" id="UP000594632">
    <property type="component" value="Chromosome"/>
</dbReference>
<accession>A0A7S9NQE6</accession>
<name>A0A7S9NQE6_SACSO</name>
<reference evidence="2 3" key="1">
    <citation type="journal article" date="2020" name="Nat. Commun.">
        <title>The structures of two archaeal type IV pili illuminate evolutionary relationships.</title>
        <authorList>
            <person name="Wang F."/>
            <person name="Baquero D.P."/>
            <person name="Su Z."/>
            <person name="Beltran L.C."/>
            <person name="Prangishvili D."/>
            <person name="Krupovic M."/>
            <person name="Egelman E.H."/>
        </authorList>
    </citation>
    <scope>NUCLEOTIDE SEQUENCE [LARGE SCALE GENOMIC DNA]</scope>
    <source>
        <strain evidence="2 3">POZ149</strain>
    </source>
</reference>